<keyword evidence="1" id="KW-0472">Membrane</keyword>
<feature type="transmembrane region" description="Helical" evidence="1">
    <location>
        <begin position="16"/>
        <end position="38"/>
    </location>
</feature>
<dbReference type="EMBL" id="FOCQ01000009">
    <property type="protein sequence ID" value="SEN34233.1"/>
    <property type="molecule type" value="Genomic_DNA"/>
</dbReference>
<organism evidence="2 3">
    <name type="scientific">Lihuaxuella thermophila</name>
    <dbReference type="NCBI Taxonomy" id="1173111"/>
    <lineage>
        <taxon>Bacteria</taxon>
        <taxon>Bacillati</taxon>
        <taxon>Bacillota</taxon>
        <taxon>Bacilli</taxon>
        <taxon>Bacillales</taxon>
        <taxon>Thermoactinomycetaceae</taxon>
        <taxon>Lihuaxuella</taxon>
    </lineage>
</organism>
<keyword evidence="3" id="KW-1185">Reference proteome</keyword>
<dbReference type="OrthoDB" id="2989007at2"/>
<evidence type="ECO:0000313" key="3">
    <source>
        <dbReference type="Proteomes" id="UP000199695"/>
    </source>
</evidence>
<evidence type="ECO:0000313" key="2">
    <source>
        <dbReference type="EMBL" id="SEN34233.1"/>
    </source>
</evidence>
<dbReference type="Proteomes" id="UP000199695">
    <property type="component" value="Unassembled WGS sequence"/>
</dbReference>
<sequence>MRVNLMPPIPAGRRFFSWWVSLIVLILSSLVIFGVWVYREQSRQTAGLGKQIAAYLPEESKIRAKVKEREEFTADHRAVLDYQKTVQNLRSENMDWDQALGLMESALPAEGRIFNVQVKGRKLEAMAAFSSLDGIAYFQDQMKKSASVKDFVIESVEEAGAVREVQIKPDTAKVIRFHFYFKNLASGVGGGKGGEK</sequence>
<dbReference type="STRING" id="1173111.SAMN05444955_10928"/>
<reference evidence="2 3" key="1">
    <citation type="submission" date="2016-10" db="EMBL/GenBank/DDBJ databases">
        <authorList>
            <person name="de Groot N.N."/>
        </authorList>
    </citation>
    <scope>NUCLEOTIDE SEQUENCE [LARGE SCALE GENOMIC DNA]</scope>
    <source>
        <strain evidence="2 3">DSM 46701</strain>
    </source>
</reference>
<keyword evidence="1" id="KW-0812">Transmembrane</keyword>
<evidence type="ECO:0000256" key="1">
    <source>
        <dbReference type="SAM" id="Phobius"/>
    </source>
</evidence>
<gene>
    <name evidence="2" type="ORF">SAMN05444955_10928</name>
</gene>
<name>A0A1H8FR68_9BACL</name>
<protein>
    <submittedName>
        <fullName evidence="2">Uncharacterized protein</fullName>
    </submittedName>
</protein>
<accession>A0A1H8FR68</accession>
<dbReference type="AlphaFoldDB" id="A0A1H8FR68"/>
<keyword evidence="1" id="KW-1133">Transmembrane helix</keyword>
<dbReference type="RefSeq" id="WP_089969122.1">
    <property type="nucleotide sequence ID" value="NZ_FOCQ01000009.1"/>
</dbReference>
<proteinExistence type="predicted"/>